<accession>A0A1G6C166</accession>
<reference evidence="2 3" key="1">
    <citation type="submission" date="2016-10" db="EMBL/GenBank/DDBJ databases">
        <authorList>
            <person name="de Groot N.N."/>
        </authorList>
    </citation>
    <scope>NUCLEOTIDE SEQUENCE [LARGE SCALE GENOMIC DNA]</scope>
    <source>
        <strain evidence="2 3">DSM 3217</strain>
    </source>
</reference>
<name>A0A1G6C166_EUBOX</name>
<keyword evidence="3" id="KW-1185">Reference proteome</keyword>
<protein>
    <submittedName>
        <fullName evidence="2">Uncharacterized protein</fullName>
    </submittedName>
</protein>
<dbReference type="STRING" id="1732.SAMN02910417_01964"/>
<dbReference type="AlphaFoldDB" id="A0A1G6C166"/>
<dbReference type="EMBL" id="FMXR01000014">
    <property type="protein sequence ID" value="SDB26611.1"/>
    <property type="molecule type" value="Genomic_DNA"/>
</dbReference>
<gene>
    <name evidence="2" type="ORF">SAMN02910417_01964</name>
</gene>
<organism evidence="2 3">
    <name type="scientific">Eubacterium oxidoreducens</name>
    <dbReference type="NCBI Taxonomy" id="1732"/>
    <lineage>
        <taxon>Bacteria</taxon>
        <taxon>Bacillati</taxon>
        <taxon>Bacillota</taxon>
        <taxon>Clostridia</taxon>
        <taxon>Eubacteriales</taxon>
        <taxon>Eubacteriaceae</taxon>
        <taxon>Eubacterium</taxon>
    </lineage>
</organism>
<keyword evidence="1" id="KW-0812">Transmembrane</keyword>
<proteinExistence type="predicted"/>
<dbReference type="RefSeq" id="WP_090174183.1">
    <property type="nucleotide sequence ID" value="NZ_FMXR01000014.1"/>
</dbReference>
<sequence>MKKFTRGICVIAAIAVLGYLAYKLFEHFSDGTCFIDYDGEENQTKESVGKKVKGTISKVKESLTK</sequence>
<keyword evidence="1" id="KW-1133">Transmembrane helix</keyword>
<keyword evidence="1" id="KW-0472">Membrane</keyword>
<evidence type="ECO:0000256" key="1">
    <source>
        <dbReference type="SAM" id="Phobius"/>
    </source>
</evidence>
<feature type="transmembrane region" description="Helical" evidence="1">
    <location>
        <begin position="7"/>
        <end position="25"/>
    </location>
</feature>
<dbReference type="Proteomes" id="UP000199228">
    <property type="component" value="Unassembled WGS sequence"/>
</dbReference>
<evidence type="ECO:0000313" key="2">
    <source>
        <dbReference type="EMBL" id="SDB26611.1"/>
    </source>
</evidence>
<evidence type="ECO:0000313" key="3">
    <source>
        <dbReference type="Proteomes" id="UP000199228"/>
    </source>
</evidence>